<dbReference type="EMBL" id="JBHFNQ010000075">
    <property type="protein sequence ID" value="MFB2877152.1"/>
    <property type="molecule type" value="Genomic_DNA"/>
</dbReference>
<dbReference type="Proteomes" id="UP001576774">
    <property type="component" value="Unassembled WGS sequence"/>
</dbReference>
<protein>
    <submittedName>
        <fullName evidence="3">MerR family DNA-binding transcriptional regulator</fullName>
    </submittedName>
</protein>
<organism evidence="3 5">
    <name type="scientific">Floridaenema aerugineum BLCC-F46</name>
    <dbReference type="NCBI Taxonomy" id="3153654"/>
    <lineage>
        <taxon>Bacteria</taxon>
        <taxon>Bacillati</taxon>
        <taxon>Cyanobacteriota</taxon>
        <taxon>Cyanophyceae</taxon>
        <taxon>Oscillatoriophycideae</taxon>
        <taxon>Aerosakkonematales</taxon>
        <taxon>Aerosakkonemataceae</taxon>
        <taxon>Floridanema</taxon>
        <taxon>Floridanema aerugineum</taxon>
    </lineage>
</organism>
<dbReference type="Pfam" id="PF00376">
    <property type="entry name" value="MerR"/>
    <property type="match status" value="1"/>
</dbReference>
<evidence type="ECO:0000313" key="3">
    <source>
        <dbReference type="EMBL" id="MFB2877152.1"/>
    </source>
</evidence>
<gene>
    <name evidence="2" type="ORF">ACE1CC_00070</name>
    <name evidence="3" type="ORF">ACE1CC_09710</name>
    <name evidence="4" type="ORF">ACE1CC_33530</name>
</gene>
<feature type="non-terminal residue" evidence="3">
    <location>
        <position position="25"/>
    </location>
</feature>
<sequence>MWKVSEFGDLVGVSASTLRRWEQEG</sequence>
<evidence type="ECO:0000313" key="4">
    <source>
        <dbReference type="EMBL" id="MFB2881800.1"/>
    </source>
</evidence>
<proteinExistence type="predicted"/>
<keyword evidence="5" id="KW-1185">Reference proteome</keyword>
<dbReference type="InterPro" id="IPR000551">
    <property type="entry name" value="MerR-type_HTH_dom"/>
</dbReference>
<dbReference type="RefSeq" id="WP_413268434.1">
    <property type="nucleotide sequence ID" value="NZ_JBHFNQ010000002.1"/>
</dbReference>
<evidence type="ECO:0000313" key="2">
    <source>
        <dbReference type="EMBL" id="MFB2875265.1"/>
    </source>
</evidence>
<dbReference type="Gene3D" id="1.10.1660.10">
    <property type="match status" value="1"/>
</dbReference>
<evidence type="ECO:0000259" key="1">
    <source>
        <dbReference type="PROSITE" id="PS50937"/>
    </source>
</evidence>
<dbReference type="EMBL" id="JBHFNQ010000246">
    <property type="protein sequence ID" value="MFB2881800.1"/>
    <property type="molecule type" value="Genomic_DNA"/>
</dbReference>
<dbReference type="SUPFAM" id="SSF46955">
    <property type="entry name" value="Putative DNA-binding domain"/>
    <property type="match status" value="1"/>
</dbReference>
<comment type="caution">
    <text evidence="3">The sequence shown here is derived from an EMBL/GenBank/DDBJ whole genome shotgun (WGS) entry which is preliminary data.</text>
</comment>
<feature type="domain" description="HTH merR-type" evidence="1">
    <location>
        <begin position="1"/>
        <end position="25"/>
    </location>
</feature>
<reference evidence="3 5" key="1">
    <citation type="submission" date="2024-09" db="EMBL/GenBank/DDBJ databases">
        <title>Floridaenema gen nov. (Aerosakkonemataceae, Aerosakkonematales ord. nov., Cyanobacteria) from benthic tropical and subtropical fresh waters, with the description of four new species.</title>
        <authorList>
            <person name="Moretto J.A."/>
            <person name="Berthold D.E."/>
            <person name="Lefler F.W."/>
            <person name="Huang I.-S."/>
            <person name="Laughinghouse H. IV."/>
        </authorList>
    </citation>
    <scope>NUCLEOTIDE SEQUENCE [LARGE SCALE GENOMIC DNA]</scope>
    <source>
        <strain evidence="3 5">BLCC-F46</strain>
    </source>
</reference>
<evidence type="ECO:0000313" key="5">
    <source>
        <dbReference type="Proteomes" id="UP001576774"/>
    </source>
</evidence>
<accession>A0ABV4X3Y4</accession>
<dbReference type="GO" id="GO:0003677">
    <property type="term" value="F:DNA binding"/>
    <property type="evidence" value="ECO:0007669"/>
    <property type="project" value="UniProtKB-KW"/>
</dbReference>
<dbReference type="InterPro" id="IPR009061">
    <property type="entry name" value="DNA-bd_dom_put_sf"/>
</dbReference>
<dbReference type="PROSITE" id="PS50937">
    <property type="entry name" value="HTH_MERR_2"/>
    <property type="match status" value="1"/>
</dbReference>
<dbReference type="EMBL" id="JBHFNQ010000002">
    <property type="protein sequence ID" value="MFB2875265.1"/>
    <property type="molecule type" value="Genomic_DNA"/>
</dbReference>
<keyword evidence="3" id="KW-0238">DNA-binding</keyword>
<name>A0ABV4X3Y4_9CYAN</name>